<dbReference type="EMBL" id="JAAMPC010000016">
    <property type="protein sequence ID" value="KAG2253531.1"/>
    <property type="molecule type" value="Genomic_DNA"/>
</dbReference>
<reference evidence="1 2" key="1">
    <citation type="submission" date="2020-02" db="EMBL/GenBank/DDBJ databases">
        <authorList>
            <person name="Ma Q."/>
            <person name="Huang Y."/>
            <person name="Song X."/>
            <person name="Pei D."/>
        </authorList>
    </citation>
    <scope>NUCLEOTIDE SEQUENCE [LARGE SCALE GENOMIC DNA]</scope>
    <source>
        <strain evidence="1">Sxm20200214</strain>
        <tissue evidence="1">Leaf</tissue>
    </source>
</reference>
<dbReference type="AlphaFoldDB" id="A0A8X7TU21"/>
<evidence type="ECO:0000313" key="2">
    <source>
        <dbReference type="Proteomes" id="UP000886595"/>
    </source>
</evidence>
<protein>
    <submittedName>
        <fullName evidence="1">Uncharacterized protein</fullName>
    </submittedName>
</protein>
<sequence length="105" mass="11889">MSVSMLLPPSPPPSTLSAFVGLLKFVVGQLLSYRSPCCWPAKTLLLGITSKRLNNDSAYEATKLQTWIPNLYYQQQLLATRFMCPREPKKLMKQCQALKTKKRGK</sequence>
<proteinExistence type="predicted"/>
<organism evidence="1 2">
    <name type="scientific">Brassica carinata</name>
    <name type="common">Ethiopian mustard</name>
    <name type="synonym">Abyssinian cabbage</name>
    <dbReference type="NCBI Taxonomy" id="52824"/>
    <lineage>
        <taxon>Eukaryota</taxon>
        <taxon>Viridiplantae</taxon>
        <taxon>Streptophyta</taxon>
        <taxon>Embryophyta</taxon>
        <taxon>Tracheophyta</taxon>
        <taxon>Spermatophyta</taxon>
        <taxon>Magnoliopsida</taxon>
        <taxon>eudicotyledons</taxon>
        <taxon>Gunneridae</taxon>
        <taxon>Pentapetalae</taxon>
        <taxon>rosids</taxon>
        <taxon>malvids</taxon>
        <taxon>Brassicales</taxon>
        <taxon>Brassicaceae</taxon>
        <taxon>Brassiceae</taxon>
        <taxon>Brassica</taxon>
    </lineage>
</organism>
<accession>A0A8X7TU21</accession>
<keyword evidence="2" id="KW-1185">Reference proteome</keyword>
<dbReference type="Proteomes" id="UP000886595">
    <property type="component" value="Unassembled WGS sequence"/>
</dbReference>
<gene>
    <name evidence="1" type="ORF">Bca52824_083667</name>
</gene>
<evidence type="ECO:0000313" key="1">
    <source>
        <dbReference type="EMBL" id="KAG2253531.1"/>
    </source>
</evidence>
<comment type="caution">
    <text evidence="1">The sequence shown here is derived from an EMBL/GenBank/DDBJ whole genome shotgun (WGS) entry which is preliminary data.</text>
</comment>
<name>A0A8X7TU21_BRACI</name>